<keyword evidence="3" id="KW-1185">Reference proteome</keyword>
<proteinExistence type="predicted"/>
<keyword evidence="1" id="KW-0472">Membrane</keyword>
<reference evidence="2 3" key="1">
    <citation type="submission" date="2022-10" db="EMBL/GenBank/DDBJ databases">
        <title>Draft genome assembly of moderately radiation resistant bacterium Metabacillus halosaccharovorans.</title>
        <authorList>
            <person name="Pal S."/>
            <person name="Gopinathan A."/>
        </authorList>
    </citation>
    <scope>NUCLEOTIDE SEQUENCE [LARGE SCALE GENOMIC DNA]</scope>
    <source>
        <strain evidence="2 3">VITHBRA001</strain>
    </source>
</reference>
<dbReference type="Proteomes" id="UP001526147">
    <property type="component" value="Unassembled WGS sequence"/>
</dbReference>
<feature type="transmembrane region" description="Helical" evidence="1">
    <location>
        <begin position="68"/>
        <end position="85"/>
    </location>
</feature>
<keyword evidence="1" id="KW-1133">Transmembrane helix</keyword>
<gene>
    <name evidence="2" type="ORF">OIH86_01845</name>
</gene>
<organism evidence="2 3">
    <name type="scientific">Metabacillus halosaccharovorans</name>
    <dbReference type="NCBI Taxonomy" id="930124"/>
    <lineage>
        <taxon>Bacteria</taxon>
        <taxon>Bacillati</taxon>
        <taxon>Bacillota</taxon>
        <taxon>Bacilli</taxon>
        <taxon>Bacillales</taxon>
        <taxon>Bacillaceae</taxon>
        <taxon>Metabacillus</taxon>
    </lineage>
</organism>
<evidence type="ECO:0000313" key="3">
    <source>
        <dbReference type="Proteomes" id="UP001526147"/>
    </source>
</evidence>
<feature type="transmembrane region" description="Helical" evidence="1">
    <location>
        <begin position="92"/>
        <end position="110"/>
    </location>
</feature>
<keyword evidence="1" id="KW-0812">Transmembrane</keyword>
<accession>A0ABT3DBF7</accession>
<dbReference type="RefSeq" id="WP_264141356.1">
    <property type="nucleotide sequence ID" value="NZ_JAOYEY010000017.1"/>
</dbReference>
<evidence type="ECO:0000256" key="1">
    <source>
        <dbReference type="SAM" id="Phobius"/>
    </source>
</evidence>
<name>A0ABT3DBF7_9BACI</name>
<comment type="caution">
    <text evidence="2">The sequence shown here is derived from an EMBL/GenBank/DDBJ whole genome shotgun (WGS) entry which is preliminary data.</text>
</comment>
<evidence type="ECO:0000313" key="2">
    <source>
        <dbReference type="EMBL" id="MCV9884390.1"/>
    </source>
</evidence>
<dbReference type="NCBIfam" id="NF041644">
    <property type="entry name" value="CBO0543_fam"/>
    <property type="match status" value="1"/>
</dbReference>
<protein>
    <submittedName>
        <fullName evidence="2">Uncharacterized protein</fullName>
    </submittedName>
</protein>
<dbReference type="EMBL" id="JAOYEY010000017">
    <property type="protein sequence ID" value="MCV9884390.1"/>
    <property type="molecule type" value="Genomic_DNA"/>
</dbReference>
<dbReference type="InterPro" id="IPR048147">
    <property type="entry name" value="CBO0543-like"/>
</dbReference>
<feature type="transmembrane region" description="Helical" evidence="1">
    <location>
        <begin position="130"/>
        <end position="150"/>
    </location>
</feature>
<sequence>MNKFEKNTLRFLLVFGLISFFNLMRKPPVKDWMLIFLFKGYLSSILDKLVVRKGYISYPVKLFKSFDISFIFDYLLYPIACVYYNQVTKSSNLFGIFIKTLFFSVPMALVEHFFETRTSLINFKKGWNAFTSFYSMTITFLMSRSFIAIIRKLPNKQIPENNPYKGE</sequence>